<accession>A0A2V3TY21</accession>
<dbReference type="EMBL" id="QJJK01000013">
    <property type="protein sequence ID" value="PXW53636.1"/>
    <property type="molecule type" value="Genomic_DNA"/>
</dbReference>
<evidence type="ECO:0000313" key="9">
    <source>
        <dbReference type="EMBL" id="PXW53636.1"/>
    </source>
</evidence>
<feature type="domain" description="TRAP C4-dicarboxylate transport system permease DctM subunit" evidence="8">
    <location>
        <begin position="8"/>
        <end position="416"/>
    </location>
</feature>
<organism evidence="9 10">
    <name type="scientific">Chelatococcus asaccharovorans</name>
    <dbReference type="NCBI Taxonomy" id="28210"/>
    <lineage>
        <taxon>Bacteria</taxon>
        <taxon>Pseudomonadati</taxon>
        <taxon>Pseudomonadota</taxon>
        <taxon>Alphaproteobacteria</taxon>
        <taxon>Hyphomicrobiales</taxon>
        <taxon>Chelatococcaceae</taxon>
        <taxon>Chelatococcus</taxon>
    </lineage>
</organism>
<comment type="caution">
    <text evidence="9">The sequence shown here is derived from an EMBL/GenBank/DDBJ whole genome shotgun (WGS) entry which is preliminary data.</text>
</comment>
<reference evidence="9 10" key="1">
    <citation type="submission" date="2018-05" db="EMBL/GenBank/DDBJ databases">
        <title>Genomic Encyclopedia of Type Strains, Phase IV (KMG-IV): sequencing the most valuable type-strain genomes for metagenomic binning, comparative biology and taxonomic classification.</title>
        <authorList>
            <person name="Goeker M."/>
        </authorList>
    </citation>
    <scope>NUCLEOTIDE SEQUENCE [LARGE SCALE GENOMIC DNA]</scope>
    <source>
        <strain evidence="9 10">DSM 6462</strain>
    </source>
</reference>
<dbReference type="Pfam" id="PF06808">
    <property type="entry name" value="DctM"/>
    <property type="match status" value="1"/>
</dbReference>
<dbReference type="InterPro" id="IPR010656">
    <property type="entry name" value="DctM"/>
</dbReference>
<keyword evidence="10" id="KW-1185">Reference proteome</keyword>
<dbReference type="RefSeq" id="WP_110377594.1">
    <property type="nucleotide sequence ID" value="NZ_JAHBRY010000001.1"/>
</dbReference>
<evidence type="ECO:0000256" key="1">
    <source>
        <dbReference type="ARBA" id="ARBA00004429"/>
    </source>
</evidence>
<gene>
    <name evidence="9" type="ORF">C7450_113124</name>
</gene>
<feature type="transmembrane region" description="Helical" evidence="7">
    <location>
        <begin position="240"/>
        <end position="259"/>
    </location>
</feature>
<dbReference type="GO" id="GO:0022857">
    <property type="term" value="F:transmembrane transporter activity"/>
    <property type="evidence" value="ECO:0007669"/>
    <property type="project" value="UniProtKB-UniRule"/>
</dbReference>
<proteinExistence type="inferred from homology"/>
<sequence length="425" mass="44262">MSGLVFIASLLGAMGIGVPIAFALMLSGVAMMLLMGNLDAQILAQRLVNGADSYPLMAIPFFLIAGELMNAGGLSRRIVNVALALVGHIRGGLGYVVIGTGLVLASVSGSAIADTATLAVMLVPLMRDAGYHLGRASGLMAATGIIAPVIPPSVGFILLGVTANISIVGLFFAGIIPGLLMGLSLMIAWWFLSKKETASVQLKLPRRDIPKTIRTAGWALMMPAIILGGLRFGIFTPTEAGVVAAFYALFVGVFIYRELTLRLLYDALLGAGRLTAVIMLLVAASMISGFMLTISNMPAQLVGLLQPFLDSPILLMGMIVVAVFVVGTALDFAPCITILVPILVPIVKAAGIDPVYFGVIFMMVNAVGLITPPVGTVLNTVCGISGVSMEAATKGAMPYLTAQMILIVLLVLFPALVTVPASWLH</sequence>
<feature type="transmembrane region" description="Helical" evidence="7">
    <location>
        <begin position="167"/>
        <end position="192"/>
    </location>
</feature>
<feature type="transmembrane region" description="Helical" evidence="7">
    <location>
        <begin position="314"/>
        <end position="343"/>
    </location>
</feature>
<evidence type="ECO:0000256" key="2">
    <source>
        <dbReference type="ARBA" id="ARBA00022475"/>
    </source>
</evidence>
<feature type="transmembrane region" description="Helical" evidence="7">
    <location>
        <begin position="398"/>
        <end position="424"/>
    </location>
</feature>
<comment type="subcellular location">
    <subcellularLocation>
        <location evidence="1 7">Cell inner membrane</location>
        <topology evidence="1 7">Multi-pass membrane protein</topology>
    </subcellularLocation>
</comment>
<comment type="similarity">
    <text evidence="7">Belongs to the TRAP transporter large permease family.</text>
</comment>
<dbReference type="AlphaFoldDB" id="A0A2V3TY21"/>
<feature type="transmembrane region" description="Helical" evidence="7">
    <location>
        <begin position="104"/>
        <end position="126"/>
    </location>
</feature>
<dbReference type="InterPro" id="IPR004681">
    <property type="entry name" value="TRAP_DctM"/>
</dbReference>
<evidence type="ECO:0000259" key="8">
    <source>
        <dbReference type="Pfam" id="PF06808"/>
    </source>
</evidence>
<dbReference type="PANTHER" id="PTHR33362">
    <property type="entry name" value="SIALIC ACID TRAP TRANSPORTER PERMEASE PROTEIN SIAT-RELATED"/>
    <property type="match status" value="1"/>
</dbReference>
<name>A0A2V3TY21_9HYPH</name>
<feature type="transmembrane region" description="Helical" evidence="7">
    <location>
        <begin position="271"/>
        <end position="294"/>
    </location>
</feature>
<evidence type="ECO:0000256" key="6">
    <source>
        <dbReference type="ARBA" id="ARBA00023136"/>
    </source>
</evidence>
<evidence type="ECO:0000256" key="7">
    <source>
        <dbReference type="RuleBase" id="RU369079"/>
    </source>
</evidence>
<feature type="transmembrane region" description="Helical" evidence="7">
    <location>
        <begin position="355"/>
        <end position="378"/>
    </location>
</feature>
<feature type="transmembrane region" description="Helical" evidence="7">
    <location>
        <begin position="138"/>
        <end position="161"/>
    </location>
</feature>
<dbReference type="Proteomes" id="UP000248021">
    <property type="component" value="Unassembled WGS sequence"/>
</dbReference>
<keyword evidence="2" id="KW-1003">Cell membrane</keyword>
<dbReference type="GO" id="GO:0005886">
    <property type="term" value="C:plasma membrane"/>
    <property type="evidence" value="ECO:0007669"/>
    <property type="project" value="UniProtKB-SubCell"/>
</dbReference>
<keyword evidence="4 7" id="KW-0812">Transmembrane</keyword>
<feature type="transmembrane region" description="Helical" evidence="7">
    <location>
        <begin position="213"/>
        <end position="234"/>
    </location>
</feature>
<keyword evidence="3 7" id="KW-0997">Cell inner membrane</keyword>
<dbReference type="PIRSF" id="PIRSF006066">
    <property type="entry name" value="HI0050"/>
    <property type="match status" value="1"/>
</dbReference>
<keyword evidence="6 7" id="KW-0472">Membrane</keyword>
<dbReference type="OrthoDB" id="7374726at2"/>
<comment type="function">
    <text evidence="7">Part of the tripartite ATP-independent periplasmic (TRAP) transport system.</text>
</comment>
<dbReference type="NCBIfam" id="TIGR00786">
    <property type="entry name" value="dctM"/>
    <property type="match status" value="1"/>
</dbReference>
<evidence type="ECO:0000313" key="10">
    <source>
        <dbReference type="Proteomes" id="UP000248021"/>
    </source>
</evidence>
<evidence type="ECO:0000256" key="4">
    <source>
        <dbReference type="ARBA" id="ARBA00022692"/>
    </source>
</evidence>
<keyword evidence="7" id="KW-0813">Transport</keyword>
<evidence type="ECO:0000256" key="3">
    <source>
        <dbReference type="ARBA" id="ARBA00022519"/>
    </source>
</evidence>
<keyword evidence="5 7" id="KW-1133">Transmembrane helix</keyword>
<dbReference type="PANTHER" id="PTHR33362:SF4">
    <property type="entry name" value="2,3-DIKETO-L-GULONATE TRAP TRANSPORTER LARGE PERMEASE PROTEIN YIAN"/>
    <property type="match status" value="1"/>
</dbReference>
<feature type="transmembrane region" description="Helical" evidence="7">
    <location>
        <begin position="7"/>
        <end position="34"/>
    </location>
</feature>
<evidence type="ECO:0000256" key="5">
    <source>
        <dbReference type="ARBA" id="ARBA00022989"/>
    </source>
</evidence>
<comment type="subunit">
    <text evidence="7">The complex comprises the extracytoplasmic solute receptor protein and the two transmembrane proteins.</text>
</comment>
<protein>
    <recommendedName>
        <fullName evidence="7">TRAP transporter large permease protein</fullName>
    </recommendedName>
</protein>
<feature type="transmembrane region" description="Helical" evidence="7">
    <location>
        <begin position="78"/>
        <end position="98"/>
    </location>
</feature>